<keyword evidence="4 6" id="KW-1133">Transmembrane helix</keyword>
<feature type="region of interest" description="Disordered" evidence="7">
    <location>
        <begin position="340"/>
        <end position="364"/>
    </location>
</feature>
<feature type="transmembrane region" description="Helical" evidence="6">
    <location>
        <begin position="284"/>
        <end position="304"/>
    </location>
</feature>
<reference evidence="10" key="1">
    <citation type="submission" date="2013-01" db="EMBL/GenBank/DDBJ databases">
        <title>Draft Genome Sequence of a Mulberry Tree, Morus notabilis C.K. Schneid.</title>
        <authorList>
            <person name="He N."/>
            <person name="Zhao S."/>
        </authorList>
    </citation>
    <scope>NUCLEOTIDE SEQUENCE</scope>
</reference>
<feature type="transmembrane region" description="Helical" evidence="6">
    <location>
        <begin position="188"/>
        <end position="212"/>
    </location>
</feature>
<accession>W9SGA5</accession>
<feature type="transmembrane region" description="Helical" evidence="6">
    <location>
        <begin position="73"/>
        <end position="96"/>
    </location>
</feature>
<feature type="transmembrane region" description="Helical" evidence="6">
    <location>
        <begin position="224"/>
        <end position="241"/>
    </location>
</feature>
<keyword evidence="10" id="KW-1185">Reference proteome</keyword>
<sequence length="364" mass="39279">MGLSSWLKALVPFLAMVVVEILSVGLTTLSKAAMSKGMSPYVFVVYSNALATPIFLPFLIFQRTKRPPLSFSLLCKFFLLSSVGIAMMQNCVIVGVNYSSPTLASAMCSLVPAIAFVLAVFIRMEKLDLRSSKGQIKIVGTILSISGALTVTIYNGPAIVVPQSQSTHNTISAPKLSSSMNPTAASNWIIGGLLLATAYLCLAIWNIAQAVVLKGFPSQKTILFFYYFFGTLQCAIVGFALERDPSAWIITPDIELISVIYSAVFGNAVTYSLLTWCMHKKGPVFVVMFKPLEIAIAAFMSTIFLGDTLYTGSVIGACLIVVGFYGVIWAQSEDGKVENHGVVDESRSPLPSPRTPLLESQSHV</sequence>
<evidence type="ECO:0000256" key="7">
    <source>
        <dbReference type="SAM" id="MobiDB-lite"/>
    </source>
</evidence>
<gene>
    <name evidence="9" type="ORF">L484_004931</name>
</gene>
<feature type="transmembrane region" description="Helical" evidence="6">
    <location>
        <begin position="256"/>
        <end position="277"/>
    </location>
</feature>
<dbReference type="KEGG" id="mnt:21388417"/>
<dbReference type="OrthoDB" id="1728340at2759"/>
<feature type="transmembrane region" description="Helical" evidence="6">
    <location>
        <begin position="310"/>
        <end position="330"/>
    </location>
</feature>
<dbReference type="GO" id="GO:0022857">
    <property type="term" value="F:transmembrane transporter activity"/>
    <property type="evidence" value="ECO:0007669"/>
    <property type="project" value="InterPro"/>
</dbReference>
<feature type="domain" description="EamA" evidence="8">
    <location>
        <begin position="190"/>
        <end position="328"/>
    </location>
</feature>
<dbReference type="InterPro" id="IPR030184">
    <property type="entry name" value="WAT1-related"/>
</dbReference>
<keyword evidence="5 6" id="KW-0472">Membrane</keyword>
<evidence type="ECO:0000313" key="10">
    <source>
        <dbReference type="Proteomes" id="UP000030645"/>
    </source>
</evidence>
<feature type="compositionally biased region" description="Low complexity" evidence="7">
    <location>
        <begin position="355"/>
        <end position="364"/>
    </location>
</feature>
<feature type="transmembrane region" description="Helical" evidence="6">
    <location>
        <begin position="41"/>
        <end position="61"/>
    </location>
</feature>
<dbReference type="InterPro" id="IPR000620">
    <property type="entry name" value="EamA_dom"/>
</dbReference>
<evidence type="ECO:0000256" key="5">
    <source>
        <dbReference type="ARBA" id="ARBA00023136"/>
    </source>
</evidence>
<protein>
    <recommendedName>
        <fullName evidence="6">WAT1-related protein</fullName>
    </recommendedName>
</protein>
<keyword evidence="3 6" id="KW-0812">Transmembrane</keyword>
<comment type="similarity">
    <text evidence="2 6">Belongs to the drug/metabolite transporter (DMT) superfamily. Plant drug/metabolite exporter (P-DME) (TC 2.A.7.4) family.</text>
</comment>
<feature type="domain" description="EamA" evidence="8">
    <location>
        <begin position="16"/>
        <end position="151"/>
    </location>
</feature>
<comment type="subcellular location">
    <subcellularLocation>
        <location evidence="1 6">Membrane</location>
        <topology evidence="1 6">Multi-pass membrane protein</topology>
    </subcellularLocation>
</comment>
<dbReference type="eggNOG" id="ENOG502RP6W">
    <property type="taxonomic scope" value="Eukaryota"/>
</dbReference>
<feature type="transmembrane region" description="Helical" evidence="6">
    <location>
        <begin position="9"/>
        <end position="29"/>
    </location>
</feature>
<dbReference type="SUPFAM" id="SSF103481">
    <property type="entry name" value="Multidrug resistance efflux transporter EmrE"/>
    <property type="match status" value="2"/>
</dbReference>
<feature type="transmembrane region" description="Helical" evidence="6">
    <location>
        <begin position="102"/>
        <end position="122"/>
    </location>
</feature>
<evidence type="ECO:0000256" key="3">
    <source>
        <dbReference type="ARBA" id="ARBA00022692"/>
    </source>
</evidence>
<evidence type="ECO:0000259" key="8">
    <source>
        <dbReference type="Pfam" id="PF00892"/>
    </source>
</evidence>
<organism evidence="9 10">
    <name type="scientific">Morus notabilis</name>
    <dbReference type="NCBI Taxonomy" id="981085"/>
    <lineage>
        <taxon>Eukaryota</taxon>
        <taxon>Viridiplantae</taxon>
        <taxon>Streptophyta</taxon>
        <taxon>Embryophyta</taxon>
        <taxon>Tracheophyta</taxon>
        <taxon>Spermatophyta</taxon>
        <taxon>Magnoliopsida</taxon>
        <taxon>eudicotyledons</taxon>
        <taxon>Gunneridae</taxon>
        <taxon>Pentapetalae</taxon>
        <taxon>rosids</taxon>
        <taxon>fabids</taxon>
        <taxon>Rosales</taxon>
        <taxon>Moraceae</taxon>
        <taxon>Moreae</taxon>
        <taxon>Morus</taxon>
    </lineage>
</organism>
<dbReference type="GO" id="GO:0016020">
    <property type="term" value="C:membrane"/>
    <property type="evidence" value="ECO:0007669"/>
    <property type="project" value="UniProtKB-SubCell"/>
</dbReference>
<evidence type="ECO:0000256" key="6">
    <source>
        <dbReference type="RuleBase" id="RU363077"/>
    </source>
</evidence>
<evidence type="ECO:0000256" key="2">
    <source>
        <dbReference type="ARBA" id="ARBA00007635"/>
    </source>
</evidence>
<dbReference type="InterPro" id="IPR037185">
    <property type="entry name" value="EmrE-like"/>
</dbReference>
<feature type="transmembrane region" description="Helical" evidence="6">
    <location>
        <begin position="134"/>
        <end position="154"/>
    </location>
</feature>
<evidence type="ECO:0000256" key="1">
    <source>
        <dbReference type="ARBA" id="ARBA00004141"/>
    </source>
</evidence>
<dbReference type="Pfam" id="PF00892">
    <property type="entry name" value="EamA"/>
    <property type="match status" value="2"/>
</dbReference>
<dbReference type="PANTHER" id="PTHR31218">
    <property type="entry name" value="WAT1-RELATED PROTEIN"/>
    <property type="match status" value="1"/>
</dbReference>
<evidence type="ECO:0000313" key="9">
    <source>
        <dbReference type="EMBL" id="EXC31165.1"/>
    </source>
</evidence>
<proteinExistence type="inferred from homology"/>
<dbReference type="Proteomes" id="UP000030645">
    <property type="component" value="Unassembled WGS sequence"/>
</dbReference>
<dbReference type="AlphaFoldDB" id="W9SGA5"/>
<name>W9SGA5_9ROSA</name>
<evidence type="ECO:0000256" key="4">
    <source>
        <dbReference type="ARBA" id="ARBA00022989"/>
    </source>
</evidence>
<dbReference type="EMBL" id="KE346241">
    <property type="protein sequence ID" value="EXC31165.1"/>
    <property type="molecule type" value="Genomic_DNA"/>
</dbReference>